<gene>
    <name evidence="2" type="ORF">ACFQ11_15145</name>
</gene>
<dbReference type="PROSITE" id="PS50943">
    <property type="entry name" value="HTH_CROC1"/>
    <property type="match status" value="1"/>
</dbReference>
<dbReference type="SMART" id="SM00530">
    <property type="entry name" value="HTH_XRE"/>
    <property type="match status" value="1"/>
</dbReference>
<dbReference type="EMBL" id="JBHTJA010000025">
    <property type="protein sequence ID" value="MFD0901735.1"/>
    <property type="molecule type" value="Genomic_DNA"/>
</dbReference>
<organism evidence="2 3">
    <name type="scientific">Actinomadura sediminis</name>
    <dbReference type="NCBI Taxonomy" id="1038904"/>
    <lineage>
        <taxon>Bacteria</taxon>
        <taxon>Bacillati</taxon>
        <taxon>Actinomycetota</taxon>
        <taxon>Actinomycetes</taxon>
        <taxon>Streptosporangiales</taxon>
        <taxon>Thermomonosporaceae</taxon>
        <taxon>Actinomadura</taxon>
    </lineage>
</organism>
<comment type="caution">
    <text evidence="2">The sequence shown here is derived from an EMBL/GenBank/DDBJ whole genome shotgun (WGS) entry which is preliminary data.</text>
</comment>
<dbReference type="RefSeq" id="WP_378298944.1">
    <property type="nucleotide sequence ID" value="NZ_JBHTJA010000025.1"/>
</dbReference>
<accession>A0ABW3EPL2</accession>
<name>A0ABW3EPL2_9ACTN</name>
<dbReference type="Pfam" id="PF01381">
    <property type="entry name" value="HTH_3"/>
    <property type="match status" value="1"/>
</dbReference>
<feature type="domain" description="HTH cro/C1-type" evidence="1">
    <location>
        <begin position="19"/>
        <end position="66"/>
    </location>
</feature>
<evidence type="ECO:0000313" key="3">
    <source>
        <dbReference type="Proteomes" id="UP001596972"/>
    </source>
</evidence>
<evidence type="ECO:0000259" key="1">
    <source>
        <dbReference type="PROSITE" id="PS50943"/>
    </source>
</evidence>
<dbReference type="CDD" id="cd00093">
    <property type="entry name" value="HTH_XRE"/>
    <property type="match status" value="1"/>
</dbReference>
<reference evidence="3" key="1">
    <citation type="journal article" date="2019" name="Int. J. Syst. Evol. Microbiol.">
        <title>The Global Catalogue of Microorganisms (GCM) 10K type strain sequencing project: providing services to taxonomists for standard genome sequencing and annotation.</title>
        <authorList>
            <consortium name="The Broad Institute Genomics Platform"/>
            <consortium name="The Broad Institute Genome Sequencing Center for Infectious Disease"/>
            <person name="Wu L."/>
            <person name="Ma J."/>
        </authorList>
    </citation>
    <scope>NUCLEOTIDE SEQUENCE [LARGE SCALE GENOMIC DNA]</scope>
    <source>
        <strain evidence="3">JCM 31202</strain>
    </source>
</reference>
<dbReference type="Proteomes" id="UP001596972">
    <property type="component" value="Unassembled WGS sequence"/>
</dbReference>
<dbReference type="SUPFAM" id="SSF47413">
    <property type="entry name" value="lambda repressor-like DNA-binding domains"/>
    <property type="match status" value="1"/>
</dbReference>
<keyword evidence="3" id="KW-1185">Reference proteome</keyword>
<dbReference type="InterPro" id="IPR010982">
    <property type="entry name" value="Lambda_DNA-bd_dom_sf"/>
</dbReference>
<protein>
    <submittedName>
        <fullName evidence="2">Helix-turn-helix transcriptional regulator</fullName>
    </submittedName>
</protein>
<evidence type="ECO:0000313" key="2">
    <source>
        <dbReference type="EMBL" id="MFD0901735.1"/>
    </source>
</evidence>
<dbReference type="Gene3D" id="1.10.260.40">
    <property type="entry name" value="lambda repressor-like DNA-binding domains"/>
    <property type="match status" value="1"/>
</dbReference>
<dbReference type="InterPro" id="IPR001387">
    <property type="entry name" value="Cro/C1-type_HTH"/>
</dbReference>
<sequence length="72" mass="8044">MIAEPDYTVRINVRPHRYKAGLSQNQLARAMGVSTVTVAGWDAGKQPAAMYLPRLAEVLGVRIEDLYQKEDN</sequence>
<proteinExistence type="predicted"/>